<dbReference type="InterPro" id="IPR006168">
    <property type="entry name" value="G3P_DH_NAD-dep"/>
</dbReference>
<dbReference type="InterPro" id="IPR036291">
    <property type="entry name" value="NAD(P)-bd_dom_sf"/>
</dbReference>
<name>X1PMW9_9ZZZZ</name>
<gene>
    <name evidence="2" type="ORF">S06H3_58785</name>
</gene>
<sequence length="125" mass="13723">MNIGILGAGSWAISLAVLLCKRNHNICMWEFNKDDARILAEKREHEVKLPGITIPESIKITNDITETFISADYIICAVPAQTVRATIKSITKNVDLSAIDSIKAWIIVSKGIECSTLSLLSNVII</sequence>
<dbReference type="InterPro" id="IPR011128">
    <property type="entry name" value="G3P_DH_NAD-dep_N"/>
</dbReference>
<dbReference type="AlphaFoldDB" id="X1PMW9"/>
<organism evidence="2">
    <name type="scientific">marine sediment metagenome</name>
    <dbReference type="NCBI Taxonomy" id="412755"/>
    <lineage>
        <taxon>unclassified sequences</taxon>
        <taxon>metagenomes</taxon>
        <taxon>ecological metagenomes</taxon>
    </lineage>
</organism>
<evidence type="ECO:0000259" key="1">
    <source>
        <dbReference type="Pfam" id="PF01210"/>
    </source>
</evidence>
<dbReference type="GO" id="GO:0051287">
    <property type="term" value="F:NAD binding"/>
    <property type="evidence" value="ECO:0007669"/>
    <property type="project" value="InterPro"/>
</dbReference>
<comment type="caution">
    <text evidence="2">The sequence shown here is derived from an EMBL/GenBank/DDBJ whole genome shotgun (WGS) entry which is preliminary data.</text>
</comment>
<dbReference type="PANTHER" id="PTHR11728">
    <property type="entry name" value="GLYCEROL-3-PHOSPHATE DEHYDROGENASE"/>
    <property type="match status" value="1"/>
</dbReference>
<dbReference type="PRINTS" id="PR00077">
    <property type="entry name" value="GPDHDRGNASE"/>
</dbReference>
<dbReference type="Gene3D" id="3.40.50.720">
    <property type="entry name" value="NAD(P)-binding Rossmann-like Domain"/>
    <property type="match status" value="1"/>
</dbReference>
<dbReference type="SUPFAM" id="SSF51735">
    <property type="entry name" value="NAD(P)-binding Rossmann-fold domains"/>
    <property type="match status" value="1"/>
</dbReference>
<feature type="domain" description="Glycerol-3-phosphate dehydrogenase NAD-dependent N-terminal" evidence="1">
    <location>
        <begin position="3"/>
        <end position="124"/>
    </location>
</feature>
<dbReference type="GO" id="GO:0047952">
    <property type="term" value="F:glycerol-3-phosphate dehydrogenase [NAD(P)+] activity"/>
    <property type="evidence" value="ECO:0007669"/>
    <property type="project" value="TreeGrafter"/>
</dbReference>
<reference evidence="2" key="1">
    <citation type="journal article" date="2014" name="Front. Microbiol.">
        <title>High frequency of phylogenetically diverse reductive dehalogenase-homologous genes in deep subseafloor sedimentary metagenomes.</title>
        <authorList>
            <person name="Kawai M."/>
            <person name="Futagami T."/>
            <person name="Toyoda A."/>
            <person name="Takaki Y."/>
            <person name="Nishi S."/>
            <person name="Hori S."/>
            <person name="Arai W."/>
            <person name="Tsubouchi T."/>
            <person name="Morono Y."/>
            <person name="Uchiyama I."/>
            <person name="Ito T."/>
            <person name="Fujiyama A."/>
            <person name="Inagaki F."/>
            <person name="Takami H."/>
        </authorList>
    </citation>
    <scope>NUCLEOTIDE SEQUENCE</scope>
    <source>
        <strain evidence="2">Expedition CK06-06</strain>
    </source>
</reference>
<dbReference type="GO" id="GO:0005829">
    <property type="term" value="C:cytosol"/>
    <property type="evidence" value="ECO:0007669"/>
    <property type="project" value="TreeGrafter"/>
</dbReference>
<dbReference type="EMBL" id="BARV01038097">
    <property type="protein sequence ID" value="GAI57188.1"/>
    <property type="molecule type" value="Genomic_DNA"/>
</dbReference>
<protein>
    <recommendedName>
        <fullName evidence="1">Glycerol-3-phosphate dehydrogenase NAD-dependent N-terminal domain-containing protein</fullName>
    </recommendedName>
</protein>
<proteinExistence type="predicted"/>
<evidence type="ECO:0000313" key="2">
    <source>
        <dbReference type="EMBL" id="GAI57188.1"/>
    </source>
</evidence>
<dbReference type="GO" id="GO:0046168">
    <property type="term" value="P:glycerol-3-phosphate catabolic process"/>
    <property type="evidence" value="ECO:0007669"/>
    <property type="project" value="InterPro"/>
</dbReference>
<dbReference type="PANTHER" id="PTHR11728:SF1">
    <property type="entry name" value="GLYCEROL-3-PHOSPHATE DEHYDROGENASE [NAD(+)] 2, CHLOROPLASTIC"/>
    <property type="match status" value="1"/>
</dbReference>
<accession>X1PMW9</accession>
<dbReference type="Pfam" id="PF01210">
    <property type="entry name" value="NAD_Gly3P_dh_N"/>
    <property type="match status" value="1"/>
</dbReference>
<feature type="non-terminal residue" evidence="2">
    <location>
        <position position="125"/>
    </location>
</feature>